<dbReference type="InterPro" id="IPR020843">
    <property type="entry name" value="ER"/>
</dbReference>
<dbReference type="Pfam" id="PF00107">
    <property type="entry name" value="ADH_zinc_N"/>
    <property type="match status" value="1"/>
</dbReference>
<dbReference type="EMBL" id="MVBO01000032">
    <property type="protein sequence ID" value="OZJ04674.1"/>
    <property type="molecule type" value="Genomic_DNA"/>
</dbReference>
<feature type="domain" description="Enoyl reductase (ER)" evidence="1">
    <location>
        <begin position="13"/>
        <end position="337"/>
    </location>
</feature>
<dbReference type="Pfam" id="PF08240">
    <property type="entry name" value="ADH_N"/>
    <property type="match status" value="1"/>
</dbReference>
<accession>A0A261Y2F0</accession>
<evidence type="ECO:0000259" key="1">
    <source>
        <dbReference type="SMART" id="SM00829"/>
    </source>
</evidence>
<evidence type="ECO:0000313" key="2">
    <source>
        <dbReference type="EMBL" id="OZJ04674.1"/>
    </source>
</evidence>
<evidence type="ECO:0000313" key="3">
    <source>
        <dbReference type="Proteomes" id="UP000242875"/>
    </source>
</evidence>
<dbReference type="GO" id="GO:0016651">
    <property type="term" value="F:oxidoreductase activity, acting on NAD(P)H"/>
    <property type="evidence" value="ECO:0007669"/>
    <property type="project" value="InterPro"/>
</dbReference>
<reference evidence="2 3" key="1">
    <citation type="journal article" date="2017" name="Mycologia">
        <title>Bifiguratus adelaidae, gen. et sp. nov., a new member of Mucoromycotina in endophytic and soil-dwelling habitats.</title>
        <authorList>
            <person name="Torres-Cruz T.J."/>
            <person name="Billingsley Tobias T.L."/>
            <person name="Almatruk M."/>
            <person name="Hesse C."/>
            <person name="Kuske C.R."/>
            <person name="Desiro A."/>
            <person name="Benucci G.M."/>
            <person name="Bonito G."/>
            <person name="Stajich J.E."/>
            <person name="Dunlap C."/>
            <person name="Arnold A.E."/>
            <person name="Porras-Alfaro A."/>
        </authorList>
    </citation>
    <scope>NUCLEOTIDE SEQUENCE [LARGE SCALE GENOMIC DNA]</scope>
    <source>
        <strain evidence="2 3">AZ0501</strain>
    </source>
</reference>
<dbReference type="InterPro" id="IPR013149">
    <property type="entry name" value="ADH-like_C"/>
</dbReference>
<dbReference type="SUPFAM" id="SSF51735">
    <property type="entry name" value="NAD(P)-binding Rossmann-fold domains"/>
    <property type="match status" value="1"/>
</dbReference>
<name>A0A261Y2F0_9FUNG</name>
<dbReference type="InterPro" id="IPR047122">
    <property type="entry name" value="Trans-enoyl_RdTase-like"/>
</dbReference>
<organism evidence="2 3">
    <name type="scientific">Bifiguratus adelaidae</name>
    <dbReference type="NCBI Taxonomy" id="1938954"/>
    <lineage>
        <taxon>Eukaryota</taxon>
        <taxon>Fungi</taxon>
        <taxon>Fungi incertae sedis</taxon>
        <taxon>Mucoromycota</taxon>
        <taxon>Mucoromycotina</taxon>
        <taxon>Endogonomycetes</taxon>
        <taxon>Endogonales</taxon>
        <taxon>Endogonales incertae sedis</taxon>
        <taxon>Bifiguratus</taxon>
    </lineage>
</organism>
<dbReference type="PANTHER" id="PTHR45348:SF2">
    <property type="entry name" value="ZINC-TYPE ALCOHOL DEHYDROGENASE-LIKE PROTEIN C2E1P3.01"/>
    <property type="match status" value="1"/>
</dbReference>
<dbReference type="InterPro" id="IPR036291">
    <property type="entry name" value="NAD(P)-bd_dom_sf"/>
</dbReference>
<dbReference type="OrthoDB" id="9992527at2759"/>
<protein>
    <recommendedName>
        <fullName evidence="1">Enoyl reductase (ER) domain-containing protein</fullName>
    </recommendedName>
</protein>
<dbReference type="CDD" id="cd08249">
    <property type="entry name" value="enoyl_reductase_like"/>
    <property type="match status" value="1"/>
</dbReference>
<keyword evidence="3" id="KW-1185">Reference proteome</keyword>
<sequence length="339" mass="36167">MPSNEAAWLVAEKVKPLEVKPATYTPPGEHEIVIKNAAVAINPADWLLQELAPFPLNYPTILGHDVAGEVVEVGSSVTRFRVGDRVLGKAVGFTTHRDCDNAFQLYTVVLDNLASPIPSTMSFEAAAVIPLGLSTAACGMYQKNYLALQYPSVSPKPTDQVLLVWGGSSSVGSNGIQLGVSSGYEVITTASPRNFDYVKKIGASQVFDYNSKTIIEELVDALKGKTIAGVLDCIAANEAIEVCAEVLRKSQGNKFISTVIKASEDLPGGVKTKWIYGGDLKDNEVGKIVYEDYLPKALAEGKFVPAPDPVVVGKGLHAIQDGLDTLKKGASAKKYVITL</sequence>
<dbReference type="SMART" id="SM00829">
    <property type="entry name" value="PKS_ER"/>
    <property type="match status" value="1"/>
</dbReference>
<gene>
    <name evidence="2" type="ORF">BZG36_02563</name>
</gene>
<dbReference type="InterPro" id="IPR013154">
    <property type="entry name" value="ADH-like_N"/>
</dbReference>
<dbReference type="SUPFAM" id="SSF50129">
    <property type="entry name" value="GroES-like"/>
    <property type="match status" value="1"/>
</dbReference>
<dbReference type="Proteomes" id="UP000242875">
    <property type="component" value="Unassembled WGS sequence"/>
</dbReference>
<comment type="caution">
    <text evidence="2">The sequence shown here is derived from an EMBL/GenBank/DDBJ whole genome shotgun (WGS) entry which is preliminary data.</text>
</comment>
<dbReference type="Gene3D" id="3.90.180.10">
    <property type="entry name" value="Medium-chain alcohol dehydrogenases, catalytic domain"/>
    <property type="match status" value="1"/>
</dbReference>
<proteinExistence type="predicted"/>
<dbReference type="AlphaFoldDB" id="A0A261Y2F0"/>
<dbReference type="PANTHER" id="PTHR45348">
    <property type="entry name" value="HYPOTHETICAL OXIDOREDUCTASE (EUROFUNG)"/>
    <property type="match status" value="1"/>
</dbReference>
<dbReference type="Gene3D" id="3.40.50.720">
    <property type="entry name" value="NAD(P)-binding Rossmann-like Domain"/>
    <property type="match status" value="1"/>
</dbReference>
<dbReference type="InterPro" id="IPR011032">
    <property type="entry name" value="GroES-like_sf"/>
</dbReference>